<evidence type="ECO:0000256" key="3">
    <source>
        <dbReference type="SAM" id="MobiDB-lite"/>
    </source>
</evidence>
<evidence type="ECO:0000313" key="6">
    <source>
        <dbReference type="EMBL" id="EAS01527.2"/>
    </source>
</evidence>
<keyword evidence="1" id="KW-0479">Metal-binding</keyword>
<dbReference type="SUPFAM" id="SSF57850">
    <property type="entry name" value="RING/U-box"/>
    <property type="match status" value="1"/>
</dbReference>
<feature type="compositionally biased region" description="Basic residues" evidence="3">
    <location>
        <begin position="557"/>
        <end position="569"/>
    </location>
</feature>
<dbReference type="InterPro" id="IPR036259">
    <property type="entry name" value="MFS_trans_sf"/>
</dbReference>
<keyword evidence="1" id="KW-0862">Zinc</keyword>
<feature type="coiled-coil region" evidence="2">
    <location>
        <begin position="742"/>
        <end position="782"/>
    </location>
</feature>
<keyword evidence="2" id="KW-0175">Coiled coil</keyword>
<feature type="domain" description="RING-type" evidence="5">
    <location>
        <begin position="960"/>
        <end position="999"/>
    </location>
</feature>
<dbReference type="STRING" id="312017.Q23YD7"/>
<dbReference type="SMART" id="SM00184">
    <property type="entry name" value="RING"/>
    <property type="match status" value="1"/>
</dbReference>
<gene>
    <name evidence="6" type="ORF">TTHERM_00898270</name>
</gene>
<feature type="transmembrane region" description="Helical" evidence="4">
    <location>
        <begin position="241"/>
        <end position="260"/>
    </location>
</feature>
<feature type="region of interest" description="Disordered" evidence="3">
    <location>
        <begin position="837"/>
        <end position="856"/>
    </location>
</feature>
<feature type="region of interest" description="Disordered" evidence="3">
    <location>
        <begin position="527"/>
        <end position="598"/>
    </location>
</feature>
<dbReference type="OrthoDB" id="312892at2759"/>
<feature type="region of interest" description="Disordered" evidence="3">
    <location>
        <begin position="699"/>
        <end position="721"/>
    </location>
</feature>
<organism evidence="6 7">
    <name type="scientific">Tetrahymena thermophila (strain SB210)</name>
    <dbReference type="NCBI Taxonomy" id="312017"/>
    <lineage>
        <taxon>Eukaryota</taxon>
        <taxon>Sar</taxon>
        <taxon>Alveolata</taxon>
        <taxon>Ciliophora</taxon>
        <taxon>Intramacronucleata</taxon>
        <taxon>Oligohymenophorea</taxon>
        <taxon>Hymenostomatida</taxon>
        <taxon>Tetrahymenina</taxon>
        <taxon>Tetrahymenidae</taxon>
        <taxon>Tetrahymena</taxon>
    </lineage>
</organism>
<feature type="transmembrane region" description="Helical" evidence="4">
    <location>
        <begin position="407"/>
        <end position="427"/>
    </location>
</feature>
<feature type="region of interest" description="Disordered" evidence="3">
    <location>
        <begin position="466"/>
        <end position="513"/>
    </location>
</feature>
<feature type="compositionally biased region" description="Acidic residues" evidence="3">
    <location>
        <begin position="1043"/>
        <end position="1053"/>
    </location>
</feature>
<dbReference type="AlphaFoldDB" id="Q23YD7"/>
<feature type="region of interest" description="Disordered" evidence="3">
    <location>
        <begin position="1028"/>
        <end position="1053"/>
    </location>
</feature>
<dbReference type="InterPro" id="IPR001841">
    <property type="entry name" value="Znf_RING"/>
</dbReference>
<reference evidence="7" key="1">
    <citation type="journal article" date="2006" name="PLoS Biol.">
        <title>Macronuclear genome sequence of the ciliate Tetrahymena thermophila, a model eukaryote.</title>
        <authorList>
            <person name="Eisen J.A."/>
            <person name="Coyne R.S."/>
            <person name="Wu M."/>
            <person name="Wu D."/>
            <person name="Thiagarajan M."/>
            <person name="Wortman J.R."/>
            <person name="Badger J.H."/>
            <person name="Ren Q."/>
            <person name="Amedeo P."/>
            <person name="Jones K.M."/>
            <person name="Tallon L.J."/>
            <person name="Delcher A.L."/>
            <person name="Salzberg S.L."/>
            <person name="Silva J.C."/>
            <person name="Haas B.J."/>
            <person name="Majoros W.H."/>
            <person name="Farzad M."/>
            <person name="Carlton J.M."/>
            <person name="Smith R.K. Jr."/>
            <person name="Garg J."/>
            <person name="Pearlman R.E."/>
            <person name="Karrer K.M."/>
            <person name="Sun L."/>
            <person name="Manning G."/>
            <person name="Elde N.C."/>
            <person name="Turkewitz A.P."/>
            <person name="Asai D.J."/>
            <person name="Wilkes D.E."/>
            <person name="Wang Y."/>
            <person name="Cai H."/>
            <person name="Collins K."/>
            <person name="Stewart B.A."/>
            <person name="Lee S.R."/>
            <person name="Wilamowska K."/>
            <person name="Weinberg Z."/>
            <person name="Ruzzo W.L."/>
            <person name="Wloga D."/>
            <person name="Gaertig J."/>
            <person name="Frankel J."/>
            <person name="Tsao C.-C."/>
            <person name="Gorovsky M.A."/>
            <person name="Keeling P.J."/>
            <person name="Waller R.F."/>
            <person name="Patron N.J."/>
            <person name="Cherry J.M."/>
            <person name="Stover N.A."/>
            <person name="Krieger C.J."/>
            <person name="del Toro C."/>
            <person name="Ryder H.F."/>
            <person name="Williamson S.C."/>
            <person name="Barbeau R.A."/>
            <person name="Hamilton E.P."/>
            <person name="Orias E."/>
        </authorList>
    </citation>
    <scope>NUCLEOTIDE SEQUENCE [LARGE SCALE GENOMIC DNA]</scope>
    <source>
        <strain evidence="7">SB210</strain>
    </source>
</reference>
<keyword evidence="7" id="KW-1185">Reference proteome</keyword>
<evidence type="ECO:0000256" key="4">
    <source>
        <dbReference type="SAM" id="Phobius"/>
    </source>
</evidence>
<evidence type="ECO:0000256" key="1">
    <source>
        <dbReference type="PROSITE-ProRule" id="PRU00175"/>
    </source>
</evidence>
<feature type="compositionally biased region" description="Polar residues" evidence="3">
    <location>
        <begin position="577"/>
        <end position="593"/>
    </location>
</feature>
<dbReference type="HOGENOM" id="CLU_443805_0_0_1"/>
<dbReference type="Proteomes" id="UP000009168">
    <property type="component" value="Unassembled WGS sequence"/>
</dbReference>
<dbReference type="InterPro" id="IPR013083">
    <property type="entry name" value="Znf_RING/FYVE/PHD"/>
</dbReference>
<feature type="region of interest" description="Disordered" evidence="3">
    <location>
        <begin position="1"/>
        <end position="94"/>
    </location>
</feature>
<feature type="compositionally biased region" description="Low complexity" evidence="3">
    <location>
        <begin position="19"/>
        <end position="46"/>
    </location>
</feature>
<dbReference type="KEGG" id="tet:TTHERM_00898270"/>
<evidence type="ECO:0000259" key="5">
    <source>
        <dbReference type="PROSITE" id="PS50089"/>
    </source>
</evidence>
<keyword evidence="4" id="KW-1133">Transmembrane helix</keyword>
<dbReference type="RefSeq" id="XP_001021772.2">
    <property type="nucleotide sequence ID" value="XM_001021772.2"/>
</dbReference>
<dbReference type="GeneID" id="7830229"/>
<keyword evidence="4" id="KW-0472">Membrane</keyword>
<evidence type="ECO:0000256" key="2">
    <source>
        <dbReference type="SAM" id="Coils"/>
    </source>
</evidence>
<dbReference type="SUPFAM" id="SSF103473">
    <property type="entry name" value="MFS general substrate transporter"/>
    <property type="match status" value="1"/>
</dbReference>
<dbReference type="PANTHER" id="PTHR36812:SF9">
    <property type="entry name" value="MYB-LIKE PROTEIN X ISOFORM X1"/>
    <property type="match status" value="1"/>
</dbReference>
<dbReference type="PANTHER" id="PTHR36812">
    <property type="entry name" value="NEUROFILAMENT TRIPLET M PROTEIN-LIKE PROTEIN"/>
    <property type="match status" value="1"/>
</dbReference>
<proteinExistence type="predicted"/>
<dbReference type="InParanoid" id="Q23YD7"/>
<keyword evidence="1" id="KW-0863">Zinc-finger</keyword>
<feature type="transmembrane region" description="Helical" evidence="4">
    <location>
        <begin position="207"/>
        <end position="229"/>
    </location>
</feature>
<feature type="compositionally biased region" description="Basic and acidic residues" evidence="3">
    <location>
        <begin position="541"/>
        <end position="556"/>
    </location>
</feature>
<keyword evidence="4" id="KW-0812">Transmembrane</keyword>
<dbReference type="GO" id="GO:0008270">
    <property type="term" value="F:zinc ion binding"/>
    <property type="evidence" value="ECO:0007669"/>
    <property type="project" value="UniProtKB-KW"/>
</dbReference>
<feature type="transmembrane region" description="Helical" evidence="4">
    <location>
        <begin position="334"/>
        <end position="354"/>
    </location>
</feature>
<protein>
    <submittedName>
        <fullName evidence="6">Zinc finger, C3HC4 type (RING finger) protein</fullName>
    </submittedName>
</protein>
<dbReference type="EMBL" id="GG662601">
    <property type="protein sequence ID" value="EAS01527.2"/>
    <property type="molecule type" value="Genomic_DNA"/>
</dbReference>
<dbReference type="PROSITE" id="PS50089">
    <property type="entry name" value="ZF_RING_2"/>
    <property type="match status" value="1"/>
</dbReference>
<feature type="transmembrane region" description="Helical" evidence="4">
    <location>
        <begin position="296"/>
        <end position="314"/>
    </location>
</feature>
<dbReference type="Gene3D" id="3.30.40.10">
    <property type="entry name" value="Zinc/RING finger domain, C3HC4 (zinc finger)"/>
    <property type="match status" value="1"/>
</dbReference>
<feature type="transmembrane region" description="Helical" evidence="4">
    <location>
        <begin position="374"/>
        <end position="395"/>
    </location>
</feature>
<accession>Q23YD7</accession>
<evidence type="ECO:0000313" key="7">
    <source>
        <dbReference type="Proteomes" id="UP000009168"/>
    </source>
</evidence>
<feature type="region of interest" description="Disordered" evidence="3">
    <location>
        <begin position="115"/>
        <end position="140"/>
    </location>
</feature>
<name>Q23YD7_TETTS</name>
<feature type="compositionally biased region" description="Basic and acidic residues" evidence="3">
    <location>
        <begin position="499"/>
        <end position="510"/>
    </location>
</feature>
<dbReference type="Pfam" id="PF13920">
    <property type="entry name" value="zf-C3HC4_3"/>
    <property type="match status" value="1"/>
</dbReference>
<feature type="compositionally biased region" description="Polar residues" evidence="3">
    <location>
        <begin position="53"/>
        <end position="72"/>
    </location>
</feature>
<feature type="compositionally biased region" description="Low complexity" evidence="3">
    <location>
        <begin position="466"/>
        <end position="492"/>
    </location>
</feature>
<sequence length="1053" mass="121804">MNAQVVPIQPRSARGVGMNSQISSLSSQSRQSQDQQNQLNQRNQQSDQRRNQVAGSQSISSNRSQGANSARNGNRAGSVLNSERGSELPLNVGRNQRSLASNRISGVLGVGIQNGNGSNYSRNNSYQRSLSQQQNNSQNRPNRIASLQYSENLSVFHENTFVNQIYNQEWEYRTFVHYFELVYHQVMICLFSFLMTTVFLFKISYAIPMVLFFAYDIISIVRSSYRLTLYSCQKNRIKCRIIMLEIFCLIIAKILAIIYIQAQLFYSLFTMIPISVYCLLRIIIYKLERKSEDCNSLINFFLLGFRIFILLLSFSVCLKMDQYVDWNWQQTFWSYWIIFSVMVGIVFGSFLMFLSKLFQVCLNEAQTFELKGIFWAFFNVAGVTTGSCLFLFGVIDYLDNNEKNQLLIFLYFVMAYFALYVFISSYWRTSILYYLKSMSSFDTDFVRKQFQQKIQQNTQQNIDPTQANQNAQNQQLNDNDNDQQNDQQNLQQNEEDEDKEKAENKSDKQIEQPLFIPRFLEKLTNTFFKKTDPKMNPNEYFKQKQKEKQQKEEQKKQKIQPKKQQPKKANKNDEQNKQSQIVLQNSNNSNTKKNMLDKNHGRSASSIVFDYSSFSQSSGNKFGFANELLTSLKKGANNIIQNMPFKRPSQNAVSLAAQDNINNNQNNNNQILLPFTESDELNLNQNKDSKDCVLEFETQESEREDINQKNGIPSQRNKEQHVSIIENPLQAENSQNGTNNTNNQIQQNINIQQNNNKKLYQNQLFKNNNDEINDQQQESQQNQVELIQHNSDDEGQLNTIIEEKSILDQTNNNNIISKAQKRERNLSQCDAYQNNQGIPSIQNIPNSPKNYQFGKTQNNPLISSYKKKDDEVLLQNTNAIANSNNSNQHRRFLSAQLTSQMNFNRQLSLKNENQDSTNKLPLPPFEEESSICDQSQQSKCQQDQSSMMSCSRMDKSTNTCLVCFDKSPDSVFMDCGHGGVCYDCSLEIWKKTGECYLCRLKIVQVLQVDLKSKVYGLMKVISSTQMVQREVDESEQSSQPPLEEIEEDVQEQD</sequence>